<dbReference type="Proteomes" id="UP000267448">
    <property type="component" value="Unassembled WGS sequence"/>
</dbReference>
<dbReference type="AlphaFoldDB" id="A0A3S0IMB2"/>
<name>A0A3S0IMB2_9GAMM</name>
<dbReference type="CDD" id="cd06561">
    <property type="entry name" value="AlkD_like"/>
    <property type="match status" value="1"/>
</dbReference>
<dbReference type="InterPro" id="IPR014825">
    <property type="entry name" value="DNA_alkylation"/>
</dbReference>
<dbReference type="OrthoDB" id="9775346at2"/>
<dbReference type="PANTHER" id="PTHR34070">
    <property type="entry name" value="ARMADILLO-TYPE FOLD"/>
    <property type="match status" value="1"/>
</dbReference>
<dbReference type="Pfam" id="PF08713">
    <property type="entry name" value="DNA_alkylation"/>
    <property type="match status" value="1"/>
</dbReference>
<reference evidence="1 2" key="1">
    <citation type="submission" date="2018-12" db="EMBL/GenBank/DDBJ databases">
        <authorList>
            <person name="Yu L."/>
        </authorList>
    </citation>
    <scope>NUCLEOTIDE SEQUENCE [LARGE SCALE GENOMIC DNA]</scope>
    <source>
        <strain evidence="1 2">HAW-EB2</strain>
    </source>
</reference>
<gene>
    <name evidence="1" type="ORF">EKG38_12735</name>
</gene>
<accession>A0A3S0IMB2</accession>
<evidence type="ECO:0000313" key="2">
    <source>
        <dbReference type="Proteomes" id="UP000267448"/>
    </source>
</evidence>
<organism evidence="1 2">
    <name type="scientific">Shewanella canadensis</name>
    <dbReference type="NCBI Taxonomy" id="271096"/>
    <lineage>
        <taxon>Bacteria</taxon>
        <taxon>Pseudomonadati</taxon>
        <taxon>Pseudomonadota</taxon>
        <taxon>Gammaproteobacteria</taxon>
        <taxon>Alteromonadales</taxon>
        <taxon>Shewanellaceae</taxon>
        <taxon>Shewanella</taxon>
    </lineage>
</organism>
<dbReference type="PANTHER" id="PTHR34070:SF1">
    <property type="entry name" value="DNA ALKYLATION REPAIR PROTEIN"/>
    <property type="match status" value="1"/>
</dbReference>
<dbReference type="EMBL" id="RXNU01000006">
    <property type="protein sequence ID" value="RTR38383.1"/>
    <property type="molecule type" value="Genomic_DNA"/>
</dbReference>
<dbReference type="InterPro" id="IPR016024">
    <property type="entry name" value="ARM-type_fold"/>
</dbReference>
<protein>
    <submittedName>
        <fullName evidence="1">DNA alkylation repair protein</fullName>
    </submittedName>
</protein>
<sequence>MNAAEITAHFLELGDIHIARHAQGFFKTAPGEYGAGDRFIGIRVPVIRARVKALSPLPLDTITKLIRSEFHEIRLFATLALVDNFNRAHETGREEIYQLYLANHVFINNWDIVDCSAHKIVGPYLLNRPRETLYKLAGNGTLWQRRIAVISCFTFIRHDDFDDIIRLSEKLLTDPEDLIHKAVGWMLREVGKRDRARLEAFLDQHNKQMPRVMLRYAIEKFPTELRHHYMKK</sequence>
<comment type="caution">
    <text evidence="1">The sequence shown here is derived from an EMBL/GenBank/DDBJ whole genome shotgun (WGS) entry which is preliminary data.</text>
</comment>
<evidence type="ECO:0000313" key="1">
    <source>
        <dbReference type="EMBL" id="RTR38383.1"/>
    </source>
</evidence>
<keyword evidence="2" id="KW-1185">Reference proteome</keyword>
<dbReference type="RefSeq" id="WP_126520626.1">
    <property type="nucleotide sequence ID" value="NZ_RXNU01000006.1"/>
</dbReference>
<proteinExistence type="predicted"/>
<dbReference type="SUPFAM" id="SSF48371">
    <property type="entry name" value="ARM repeat"/>
    <property type="match status" value="1"/>
</dbReference>
<dbReference type="Gene3D" id="1.25.10.90">
    <property type="match status" value="1"/>
</dbReference>